<gene>
    <name evidence="3" type="ORF">UFOPK2366_00127</name>
</gene>
<dbReference type="InterPro" id="IPR036388">
    <property type="entry name" value="WH-like_DNA-bd_sf"/>
</dbReference>
<dbReference type="PANTHER" id="PTHR42942">
    <property type="entry name" value="6-O-METHYLGUANINE DNA METHYLTRANSFERASE"/>
    <property type="match status" value="1"/>
</dbReference>
<dbReference type="InterPro" id="IPR014048">
    <property type="entry name" value="MethylDNA_cys_MeTrfase_DNA-bd"/>
</dbReference>
<evidence type="ECO:0000313" key="3">
    <source>
        <dbReference type="EMBL" id="CAB4679856.1"/>
    </source>
</evidence>
<dbReference type="AlphaFoldDB" id="A0A6J6N132"/>
<dbReference type="PANTHER" id="PTHR42942:SF1">
    <property type="entry name" value="ALKYLTRANSFERASE-LIKE PROTEIN 1"/>
    <property type="match status" value="1"/>
</dbReference>
<keyword evidence="1" id="KW-0227">DNA damage</keyword>
<dbReference type="CDD" id="cd06445">
    <property type="entry name" value="ATase"/>
    <property type="match status" value="1"/>
</dbReference>
<evidence type="ECO:0000259" key="2">
    <source>
        <dbReference type="Pfam" id="PF01035"/>
    </source>
</evidence>
<dbReference type="InterPro" id="IPR036217">
    <property type="entry name" value="MethylDNA_cys_MeTrfase_DNAb"/>
</dbReference>
<dbReference type="Gene3D" id="1.10.10.10">
    <property type="entry name" value="Winged helix-like DNA-binding domain superfamily/Winged helix DNA-binding domain"/>
    <property type="match status" value="1"/>
</dbReference>
<evidence type="ECO:0000256" key="1">
    <source>
        <dbReference type="ARBA" id="ARBA00022763"/>
    </source>
</evidence>
<dbReference type="InterPro" id="IPR052520">
    <property type="entry name" value="ATL_DNA_repair"/>
</dbReference>
<feature type="domain" description="Methylated-DNA-[protein]-cysteine S-methyltransferase DNA binding" evidence="2">
    <location>
        <begin position="2"/>
        <end position="72"/>
    </location>
</feature>
<protein>
    <submittedName>
        <fullName evidence="3">Unannotated protein</fullName>
    </submittedName>
</protein>
<sequence>MLDIIRSLREGEVVTYGDIAHDAGYPGLARHVGHLLASTNEALAWWRVVNSMGRLVPGSEAEQRALLAAEGVLCAGDRVRSANYGRFSSRS</sequence>
<proteinExistence type="predicted"/>
<organism evidence="3">
    <name type="scientific">freshwater metagenome</name>
    <dbReference type="NCBI Taxonomy" id="449393"/>
    <lineage>
        <taxon>unclassified sequences</taxon>
        <taxon>metagenomes</taxon>
        <taxon>ecological metagenomes</taxon>
    </lineage>
</organism>
<dbReference type="EMBL" id="CAEZXM010000012">
    <property type="protein sequence ID" value="CAB4679856.1"/>
    <property type="molecule type" value="Genomic_DNA"/>
</dbReference>
<dbReference type="GO" id="GO:0003824">
    <property type="term" value="F:catalytic activity"/>
    <property type="evidence" value="ECO:0007669"/>
    <property type="project" value="InterPro"/>
</dbReference>
<dbReference type="Pfam" id="PF01035">
    <property type="entry name" value="DNA_binding_1"/>
    <property type="match status" value="1"/>
</dbReference>
<accession>A0A6J6N132</accession>
<dbReference type="SUPFAM" id="SSF46767">
    <property type="entry name" value="Methylated DNA-protein cysteine methyltransferase, C-terminal domain"/>
    <property type="match status" value="1"/>
</dbReference>
<dbReference type="GO" id="GO:0006281">
    <property type="term" value="P:DNA repair"/>
    <property type="evidence" value="ECO:0007669"/>
    <property type="project" value="InterPro"/>
</dbReference>
<name>A0A6J6N132_9ZZZZ</name>
<reference evidence="3" key="1">
    <citation type="submission" date="2020-05" db="EMBL/GenBank/DDBJ databases">
        <authorList>
            <person name="Chiriac C."/>
            <person name="Salcher M."/>
            <person name="Ghai R."/>
            <person name="Kavagutti S V."/>
        </authorList>
    </citation>
    <scope>NUCLEOTIDE SEQUENCE</scope>
</reference>